<dbReference type="KEGG" id="prz:GZH47_13615"/>
<keyword evidence="1" id="KW-0732">Signal</keyword>
<dbReference type="RefSeq" id="WP_162640580.1">
    <property type="nucleotide sequence ID" value="NZ_CP048286.1"/>
</dbReference>
<gene>
    <name evidence="2" type="ORF">GZH47_13615</name>
</gene>
<reference evidence="2 3" key="1">
    <citation type="submission" date="2020-02" db="EMBL/GenBank/DDBJ databases">
        <title>Paenibacillus sp. nov., isolated from rhizosphere soil of tomato.</title>
        <authorList>
            <person name="Weon H.-Y."/>
            <person name="Lee S.A."/>
        </authorList>
    </citation>
    <scope>NUCLEOTIDE SEQUENCE [LARGE SCALE GENOMIC DNA]</scope>
    <source>
        <strain evidence="2 3">14171R-81</strain>
    </source>
</reference>
<accession>A0A6C0NZV3</accession>
<feature type="signal peptide" evidence="1">
    <location>
        <begin position="1"/>
        <end position="27"/>
    </location>
</feature>
<dbReference type="Proteomes" id="UP000479114">
    <property type="component" value="Chromosome"/>
</dbReference>
<organism evidence="2 3">
    <name type="scientific">Paenibacillus rhizovicinus</name>
    <dbReference type="NCBI Taxonomy" id="2704463"/>
    <lineage>
        <taxon>Bacteria</taxon>
        <taxon>Bacillati</taxon>
        <taxon>Bacillota</taxon>
        <taxon>Bacilli</taxon>
        <taxon>Bacillales</taxon>
        <taxon>Paenibacillaceae</taxon>
        <taxon>Paenibacillus</taxon>
    </lineage>
</organism>
<evidence type="ECO:0000313" key="2">
    <source>
        <dbReference type="EMBL" id="QHW31774.1"/>
    </source>
</evidence>
<dbReference type="EMBL" id="CP048286">
    <property type="protein sequence ID" value="QHW31774.1"/>
    <property type="molecule type" value="Genomic_DNA"/>
</dbReference>
<dbReference type="PROSITE" id="PS51257">
    <property type="entry name" value="PROKAR_LIPOPROTEIN"/>
    <property type="match status" value="1"/>
</dbReference>
<name>A0A6C0NZV3_9BACL</name>
<feature type="chain" id="PRO_5039189925" description="Intracellular proteinase inhibitor BsuPI domain-containing protein" evidence="1">
    <location>
        <begin position="28"/>
        <end position="126"/>
    </location>
</feature>
<sequence>MRILTTMLVLAFSVLLVVSGCSESDAAAGLQGSVKVDDAKGQDTKVTYVFVNRSKETITVVGGARYTLERDHETYKAGSVPVKDYIDLHPGEIYSDSVTFADLPAGSYTITVEWDNIKAVAEFSRN</sequence>
<protein>
    <recommendedName>
        <fullName evidence="4">Intracellular proteinase inhibitor BsuPI domain-containing protein</fullName>
    </recommendedName>
</protein>
<keyword evidence="3" id="KW-1185">Reference proteome</keyword>
<evidence type="ECO:0000313" key="3">
    <source>
        <dbReference type="Proteomes" id="UP000479114"/>
    </source>
</evidence>
<evidence type="ECO:0000256" key="1">
    <source>
        <dbReference type="SAM" id="SignalP"/>
    </source>
</evidence>
<evidence type="ECO:0008006" key="4">
    <source>
        <dbReference type="Google" id="ProtNLM"/>
    </source>
</evidence>
<proteinExistence type="predicted"/>
<dbReference type="AlphaFoldDB" id="A0A6C0NZV3"/>